<dbReference type="InParanoid" id="A0A2K2AGD1"/>
<dbReference type="AlphaFoldDB" id="A0A2K2AGD1"/>
<evidence type="ECO:0000313" key="2">
    <source>
        <dbReference type="Proteomes" id="UP000006729"/>
    </source>
</evidence>
<accession>A0A2K2AGD1</accession>
<evidence type="ECO:0000313" key="1">
    <source>
        <dbReference type="EMBL" id="PNT36586.1"/>
    </source>
</evidence>
<protein>
    <submittedName>
        <fullName evidence="1">Uncharacterized protein</fullName>
    </submittedName>
</protein>
<dbReference type="EMBL" id="CM009294">
    <property type="protein sequence ID" value="PNT36586.1"/>
    <property type="molecule type" value="Genomic_DNA"/>
</dbReference>
<proteinExistence type="predicted"/>
<reference evidence="1 2" key="1">
    <citation type="journal article" date="2006" name="Science">
        <title>The genome of black cottonwood, Populus trichocarpa (Torr. &amp; Gray).</title>
        <authorList>
            <person name="Tuskan G.A."/>
            <person name="Difazio S."/>
            <person name="Jansson S."/>
            <person name="Bohlmann J."/>
            <person name="Grigoriev I."/>
            <person name="Hellsten U."/>
            <person name="Putnam N."/>
            <person name="Ralph S."/>
            <person name="Rombauts S."/>
            <person name="Salamov A."/>
            <person name="Schein J."/>
            <person name="Sterck L."/>
            <person name="Aerts A."/>
            <person name="Bhalerao R.R."/>
            <person name="Bhalerao R.P."/>
            <person name="Blaudez D."/>
            <person name="Boerjan W."/>
            <person name="Brun A."/>
            <person name="Brunner A."/>
            <person name="Busov V."/>
            <person name="Campbell M."/>
            <person name="Carlson J."/>
            <person name="Chalot M."/>
            <person name="Chapman J."/>
            <person name="Chen G.L."/>
            <person name="Cooper D."/>
            <person name="Coutinho P.M."/>
            <person name="Couturier J."/>
            <person name="Covert S."/>
            <person name="Cronk Q."/>
            <person name="Cunningham R."/>
            <person name="Davis J."/>
            <person name="Degroeve S."/>
            <person name="Dejardin A."/>
            <person name="Depamphilis C."/>
            <person name="Detter J."/>
            <person name="Dirks B."/>
            <person name="Dubchak I."/>
            <person name="Duplessis S."/>
            <person name="Ehlting J."/>
            <person name="Ellis B."/>
            <person name="Gendler K."/>
            <person name="Goodstein D."/>
            <person name="Gribskov M."/>
            <person name="Grimwood J."/>
            <person name="Groover A."/>
            <person name="Gunter L."/>
            <person name="Hamberger B."/>
            <person name="Heinze B."/>
            <person name="Helariutta Y."/>
            <person name="Henrissat B."/>
            <person name="Holligan D."/>
            <person name="Holt R."/>
            <person name="Huang W."/>
            <person name="Islam-Faridi N."/>
            <person name="Jones S."/>
            <person name="Jones-Rhoades M."/>
            <person name="Jorgensen R."/>
            <person name="Joshi C."/>
            <person name="Kangasjarvi J."/>
            <person name="Karlsson J."/>
            <person name="Kelleher C."/>
            <person name="Kirkpatrick R."/>
            <person name="Kirst M."/>
            <person name="Kohler A."/>
            <person name="Kalluri U."/>
            <person name="Larimer F."/>
            <person name="Leebens-Mack J."/>
            <person name="Leple J.C."/>
            <person name="Locascio P."/>
            <person name="Lou Y."/>
            <person name="Lucas S."/>
            <person name="Martin F."/>
            <person name="Montanini B."/>
            <person name="Napoli C."/>
            <person name="Nelson D.R."/>
            <person name="Nelson C."/>
            <person name="Nieminen K."/>
            <person name="Nilsson O."/>
            <person name="Pereda V."/>
            <person name="Peter G."/>
            <person name="Philippe R."/>
            <person name="Pilate G."/>
            <person name="Poliakov A."/>
            <person name="Razumovskaya J."/>
            <person name="Richardson P."/>
            <person name="Rinaldi C."/>
            <person name="Ritland K."/>
            <person name="Rouze P."/>
            <person name="Ryaboy D."/>
            <person name="Schmutz J."/>
            <person name="Schrader J."/>
            <person name="Segerman B."/>
            <person name="Shin H."/>
            <person name="Siddiqui A."/>
            <person name="Sterky F."/>
            <person name="Terry A."/>
            <person name="Tsai C.J."/>
            <person name="Uberbacher E."/>
            <person name="Unneberg P."/>
            <person name="Vahala J."/>
            <person name="Wall K."/>
            <person name="Wessler S."/>
            <person name="Yang G."/>
            <person name="Yin T."/>
            <person name="Douglas C."/>
            <person name="Marra M."/>
            <person name="Sandberg G."/>
            <person name="Van de Peer Y."/>
            <person name="Rokhsar D."/>
        </authorList>
    </citation>
    <scope>NUCLEOTIDE SEQUENCE [LARGE SCALE GENOMIC DNA]</scope>
    <source>
        <strain evidence="2">cv. Nisqually</strain>
    </source>
</reference>
<sequence length="94" mass="11122">MMVPSCYTYTFWHGPKHIGHPPWNLGLKAMCGRKLKGGRNLGRLYCWRVVNAFNFSCPAVPYLCWQQYRVIIYWPEVLCRGQNSHTIVESRFER</sequence>
<dbReference type="Proteomes" id="UP000006729">
    <property type="component" value="Chromosome 5"/>
</dbReference>
<name>A0A2K2AGD1_POPTR</name>
<keyword evidence="2" id="KW-1185">Reference proteome</keyword>
<organism evidence="1 2">
    <name type="scientific">Populus trichocarpa</name>
    <name type="common">Western balsam poplar</name>
    <name type="synonym">Populus balsamifera subsp. trichocarpa</name>
    <dbReference type="NCBI Taxonomy" id="3694"/>
    <lineage>
        <taxon>Eukaryota</taxon>
        <taxon>Viridiplantae</taxon>
        <taxon>Streptophyta</taxon>
        <taxon>Embryophyta</taxon>
        <taxon>Tracheophyta</taxon>
        <taxon>Spermatophyta</taxon>
        <taxon>Magnoliopsida</taxon>
        <taxon>eudicotyledons</taxon>
        <taxon>Gunneridae</taxon>
        <taxon>Pentapetalae</taxon>
        <taxon>rosids</taxon>
        <taxon>fabids</taxon>
        <taxon>Malpighiales</taxon>
        <taxon>Salicaceae</taxon>
        <taxon>Saliceae</taxon>
        <taxon>Populus</taxon>
    </lineage>
</organism>
<gene>
    <name evidence="1" type="ORF">POPTR_005G136500</name>
</gene>